<gene>
    <name evidence="1" type="ORF">SAMN05192580_1898</name>
</gene>
<dbReference type="EMBL" id="FOZG01000002">
    <property type="protein sequence ID" value="SFR95989.1"/>
    <property type="molecule type" value="Genomic_DNA"/>
</dbReference>
<dbReference type="RefSeq" id="WP_093314006.1">
    <property type="nucleotide sequence ID" value="NZ_FOZG01000002.1"/>
</dbReference>
<sequence>MLRITDRQFDAVAVVPREAAIEEIAGRLNARAQAERRAPIPVDQVRAWVNEAMHFGVDDSLDVSDLCTLFAEMHWAGGRPPFVAERLAEAGAEGRLKVFQIRMEWQHGPARSA</sequence>
<accession>A0A1I6KXN7</accession>
<evidence type="ECO:0000313" key="2">
    <source>
        <dbReference type="Proteomes" id="UP000198824"/>
    </source>
</evidence>
<dbReference type="AlphaFoldDB" id="A0A1I6KXN7"/>
<protein>
    <submittedName>
        <fullName evidence="1">Uncharacterized protein</fullName>
    </submittedName>
</protein>
<reference evidence="1 2" key="1">
    <citation type="submission" date="2016-10" db="EMBL/GenBank/DDBJ databases">
        <authorList>
            <person name="de Groot N.N."/>
        </authorList>
    </citation>
    <scope>NUCLEOTIDE SEQUENCE [LARGE SCALE GENOMIC DNA]</scope>
    <source>
        <strain evidence="1 2">S5-249</strain>
    </source>
</reference>
<proteinExistence type="predicted"/>
<name>A0A1I6KXN7_9SPHN</name>
<keyword evidence="2" id="KW-1185">Reference proteome</keyword>
<organism evidence="1 2">
    <name type="scientific">Sphingomonas jatrophae</name>
    <dbReference type="NCBI Taxonomy" id="1166337"/>
    <lineage>
        <taxon>Bacteria</taxon>
        <taxon>Pseudomonadati</taxon>
        <taxon>Pseudomonadota</taxon>
        <taxon>Alphaproteobacteria</taxon>
        <taxon>Sphingomonadales</taxon>
        <taxon>Sphingomonadaceae</taxon>
        <taxon>Sphingomonas</taxon>
    </lineage>
</organism>
<evidence type="ECO:0000313" key="1">
    <source>
        <dbReference type="EMBL" id="SFR95989.1"/>
    </source>
</evidence>
<dbReference type="STRING" id="1166337.SAMN05192580_1898"/>
<dbReference type="Proteomes" id="UP000198824">
    <property type="component" value="Unassembled WGS sequence"/>
</dbReference>